<gene>
    <name evidence="1" type="ORF">LOD99_9492</name>
</gene>
<name>A0AAV7JBT0_9METZ</name>
<keyword evidence="2" id="KW-1185">Reference proteome</keyword>
<dbReference type="Proteomes" id="UP001165289">
    <property type="component" value="Unassembled WGS sequence"/>
</dbReference>
<protein>
    <submittedName>
        <fullName evidence="1">Spherulin</fullName>
    </submittedName>
</protein>
<dbReference type="AlphaFoldDB" id="A0AAV7JBT0"/>
<sequence>MANKSDILKVGLFPFANIEDTYDSYIQMISREFKKVSPNTDLDLVIGDKFNPYAPDLSEYLGADGFDILEFDMARKDDFHTKVLEVAIEPFRYLTPAVEAVKVEGGAHIGYPTLCCGNFIMEVKRSGELAIDMGDKDYDEFKNSAYVAEKYMVEPNKSHYTRLLGGKLDDSDGWYLPFIYLDAFIDVHGRQSLQQGIDDVLQGKPDPIVVQRLTEFSSLFPKKQLSTDQTIQAIVNGKIAYFYGFSEILGKILDASNGSLKAFGALTPTLGKEKLVLVFTDAIVINKVRFEQASEEKKKVIGQFAQFFTSARIREAVVMGQDLNPPQIRYLLPSTVEFYQGTNNLVYTELYEMVREGVSSPSMTEKKRQDMEDVLTKCFTKKEKRERYHFSKGIPIDIDASCSLNDILEELDVEESTTADEVIDERTLRHEVRGLKFWNLDGNSLKFTSKLSNLVPHQCETQELQEQFASSESSESANLTNFS</sequence>
<comment type="caution">
    <text evidence="1">The sequence shown here is derived from an EMBL/GenBank/DDBJ whole genome shotgun (WGS) entry which is preliminary data.</text>
</comment>
<proteinExistence type="predicted"/>
<evidence type="ECO:0000313" key="2">
    <source>
        <dbReference type="Proteomes" id="UP001165289"/>
    </source>
</evidence>
<dbReference type="EMBL" id="JAKMXF010000362">
    <property type="protein sequence ID" value="KAI6646141.1"/>
    <property type="molecule type" value="Genomic_DNA"/>
</dbReference>
<dbReference type="SUPFAM" id="SSF53850">
    <property type="entry name" value="Periplasmic binding protein-like II"/>
    <property type="match status" value="1"/>
</dbReference>
<reference evidence="1 2" key="1">
    <citation type="journal article" date="2023" name="BMC Biol.">
        <title>The compact genome of the sponge Oopsacas minuta (Hexactinellida) is lacking key metazoan core genes.</title>
        <authorList>
            <person name="Santini S."/>
            <person name="Schenkelaars Q."/>
            <person name="Jourda C."/>
            <person name="Duchesne M."/>
            <person name="Belahbib H."/>
            <person name="Rocher C."/>
            <person name="Selva M."/>
            <person name="Riesgo A."/>
            <person name="Vervoort M."/>
            <person name="Leys S.P."/>
            <person name="Kodjabachian L."/>
            <person name="Le Bivic A."/>
            <person name="Borchiellini C."/>
            <person name="Claverie J.M."/>
            <person name="Renard E."/>
        </authorList>
    </citation>
    <scope>NUCLEOTIDE SEQUENCE [LARGE SCALE GENOMIC DNA]</scope>
    <source>
        <strain evidence="1">SPO-2</strain>
    </source>
</reference>
<organism evidence="1 2">
    <name type="scientific">Oopsacas minuta</name>
    <dbReference type="NCBI Taxonomy" id="111878"/>
    <lineage>
        <taxon>Eukaryota</taxon>
        <taxon>Metazoa</taxon>
        <taxon>Porifera</taxon>
        <taxon>Hexactinellida</taxon>
        <taxon>Hexasterophora</taxon>
        <taxon>Lyssacinosida</taxon>
        <taxon>Leucopsacidae</taxon>
        <taxon>Oopsacas</taxon>
    </lineage>
</organism>
<dbReference type="Gene3D" id="3.40.190.10">
    <property type="entry name" value="Periplasmic binding protein-like II"/>
    <property type="match status" value="1"/>
</dbReference>
<evidence type="ECO:0000313" key="1">
    <source>
        <dbReference type="EMBL" id="KAI6646141.1"/>
    </source>
</evidence>
<accession>A0AAV7JBT0</accession>